<proteinExistence type="predicted"/>
<dbReference type="EMBL" id="FUXB01000005">
    <property type="protein sequence ID" value="SJZ76529.1"/>
    <property type="molecule type" value="Genomic_DNA"/>
</dbReference>
<protein>
    <submittedName>
        <fullName evidence="1">Uncharacterized protein</fullName>
    </submittedName>
</protein>
<dbReference type="Proteomes" id="UP000190834">
    <property type="component" value="Unassembled WGS sequence"/>
</dbReference>
<organism evidence="1 2">
    <name type="scientific">Vibrio cincinnatiensis DSM 19608</name>
    <dbReference type="NCBI Taxonomy" id="1123491"/>
    <lineage>
        <taxon>Bacteria</taxon>
        <taxon>Pseudomonadati</taxon>
        <taxon>Pseudomonadota</taxon>
        <taxon>Gammaproteobacteria</taxon>
        <taxon>Vibrionales</taxon>
        <taxon>Vibrionaceae</taxon>
        <taxon>Vibrio</taxon>
    </lineage>
</organism>
<gene>
    <name evidence="1" type="ORF">SAMN02745782_01307</name>
</gene>
<dbReference type="OrthoDB" id="9795573at2"/>
<sequence>MLTDTKLHNFKPKDKLYKVNDRDGLEKVLTEPLMKKALWKNT</sequence>
<evidence type="ECO:0000313" key="1">
    <source>
        <dbReference type="EMBL" id="SJZ76529.1"/>
    </source>
</evidence>
<dbReference type="AlphaFoldDB" id="A0A1T4NB78"/>
<accession>A0A1T4NB78</accession>
<name>A0A1T4NB78_VIBCI</name>
<keyword evidence="2" id="KW-1185">Reference proteome</keyword>
<reference evidence="2" key="1">
    <citation type="submission" date="2017-02" db="EMBL/GenBank/DDBJ databases">
        <authorList>
            <person name="Varghese N."/>
            <person name="Submissions S."/>
        </authorList>
    </citation>
    <scope>NUCLEOTIDE SEQUENCE [LARGE SCALE GENOMIC DNA]</scope>
    <source>
        <strain evidence="2">DSM 19608</strain>
    </source>
</reference>
<evidence type="ECO:0000313" key="2">
    <source>
        <dbReference type="Proteomes" id="UP000190834"/>
    </source>
</evidence>